<dbReference type="Gene3D" id="4.10.60.10">
    <property type="entry name" value="Zinc finger, CCHC-type"/>
    <property type="match status" value="1"/>
</dbReference>
<comment type="caution">
    <text evidence="4">The sequence shown here is derived from an EMBL/GenBank/DDBJ whole genome shotgun (WGS) entry which is preliminary data.</text>
</comment>
<evidence type="ECO:0000256" key="1">
    <source>
        <dbReference type="PROSITE-ProRule" id="PRU00047"/>
    </source>
</evidence>
<dbReference type="Proteomes" id="UP001642484">
    <property type="component" value="Unassembled WGS sequence"/>
</dbReference>
<evidence type="ECO:0000256" key="2">
    <source>
        <dbReference type="SAM" id="MobiDB-lite"/>
    </source>
</evidence>
<reference evidence="4 5" key="1">
    <citation type="submission" date="2024-02" db="EMBL/GenBank/DDBJ databases">
        <authorList>
            <person name="Chen Y."/>
            <person name="Shah S."/>
            <person name="Dougan E. K."/>
            <person name="Thang M."/>
            <person name="Chan C."/>
        </authorList>
    </citation>
    <scope>NUCLEOTIDE SEQUENCE [LARGE SCALE GENOMIC DNA]</scope>
</reference>
<feature type="region of interest" description="Disordered" evidence="2">
    <location>
        <begin position="1778"/>
        <end position="1804"/>
    </location>
</feature>
<feature type="region of interest" description="Disordered" evidence="2">
    <location>
        <begin position="836"/>
        <end position="873"/>
    </location>
</feature>
<feature type="region of interest" description="Disordered" evidence="2">
    <location>
        <begin position="154"/>
        <end position="336"/>
    </location>
</feature>
<feature type="region of interest" description="Disordered" evidence="2">
    <location>
        <begin position="745"/>
        <end position="816"/>
    </location>
</feature>
<feature type="compositionally biased region" description="Low complexity" evidence="2">
    <location>
        <begin position="806"/>
        <end position="816"/>
    </location>
</feature>
<dbReference type="SUPFAM" id="SSF57756">
    <property type="entry name" value="Retrovirus zinc finger-like domains"/>
    <property type="match status" value="1"/>
</dbReference>
<feature type="compositionally biased region" description="Acidic residues" evidence="2">
    <location>
        <begin position="745"/>
        <end position="754"/>
    </location>
</feature>
<keyword evidence="1" id="KW-0863">Zinc-finger</keyword>
<feature type="compositionally biased region" description="Low complexity" evidence="2">
    <location>
        <begin position="111"/>
        <end position="131"/>
    </location>
</feature>
<keyword evidence="1" id="KW-0479">Metal-binding</keyword>
<keyword evidence="5" id="KW-1185">Reference proteome</keyword>
<dbReference type="EMBL" id="CAXAMN010028617">
    <property type="protein sequence ID" value="CAK9117219.1"/>
    <property type="molecule type" value="Genomic_DNA"/>
</dbReference>
<dbReference type="InterPro" id="IPR036875">
    <property type="entry name" value="Znf_CCHC_sf"/>
</dbReference>
<dbReference type="InterPro" id="IPR036397">
    <property type="entry name" value="RNaseH_sf"/>
</dbReference>
<feature type="compositionally biased region" description="Low complexity" evidence="2">
    <location>
        <begin position="543"/>
        <end position="557"/>
    </location>
</feature>
<feature type="compositionally biased region" description="Polar residues" evidence="2">
    <location>
        <begin position="42"/>
        <end position="63"/>
    </location>
</feature>
<evidence type="ECO:0000313" key="5">
    <source>
        <dbReference type="Proteomes" id="UP001642484"/>
    </source>
</evidence>
<feature type="region of interest" description="Disordered" evidence="2">
    <location>
        <begin position="1"/>
        <end position="134"/>
    </location>
</feature>
<feature type="compositionally biased region" description="Basic and acidic residues" evidence="2">
    <location>
        <begin position="188"/>
        <end position="204"/>
    </location>
</feature>
<dbReference type="Pfam" id="PF07727">
    <property type="entry name" value="RVT_2"/>
    <property type="match status" value="1"/>
</dbReference>
<feature type="compositionally biased region" description="Basic residues" evidence="2">
    <location>
        <begin position="30"/>
        <end position="41"/>
    </location>
</feature>
<keyword evidence="1" id="KW-0862">Zinc</keyword>
<name>A0ABP0SXP3_9DINO</name>
<feature type="compositionally biased region" description="Basic and acidic residues" evidence="2">
    <location>
        <begin position="838"/>
        <end position="865"/>
    </location>
</feature>
<organism evidence="4 5">
    <name type="scientific">Durusdinium trenchii</name>
    <dbReference type="NCBI Taxonomy" id="1381693"/>
    <lineage>
        <taxon>Eukaryota</taxon>
        <taxon>Sar</taxon>
        <taxon>Alveolata</taxon>
        <taxon>Dinophyceae</taxon>
        <taxon>Suessiales</taxon>
        <taxon>Symbiodiniaceae</taxon>
        <taxon>Durusdinium</taxon>
    </lineage>
</organism>
<dbReference type="InterPro" id="IPR013103">
    <property type="entry name" value="RVT_2"/>
</dbReference>
<gene>
    <name evidence="4" type="ORF">CCMP2556_LOCUS54599</name>
</gene>
<feature type="compositionally biased region" description="Low complexity" evidence="2">
    <location>
        <begin position="166"/>
        <end position="178"/>
    </location>
</feature>
<feature type="compositionally biased region" description="Polar residues" evidence="2">
    <location>
        <begin position="769"/>
        <end position="784"/>
    </location>
</feature>
<proteinExistence type="predicted"/>
<dbReference type="Gene3D" id="3.30.420.10">
    <property type="entry name" value="Ribonuclease H-like superfamily/Ribonuclease H"/>
    <property type="match status" value="1"/>
</dbReference>
<feature type="compositionally biased region" description="Basic and acidic residues" evidence="2">
    <location>
        <begin position="269"/>
        <end position="291"/>
    </location>
</feature>
<feature type="region of interest" description="Disordered" evidence="2">
    <location>
        <begin position="541"/>
        <end position="574"/>
    </location>
</feature>
<evidence type="ECO:0000313" key="4">
    <source>
        <dbReference type="EMBL" id="CAK9117219.1"/>
    </source>
</evidence>
<dbReference type="PROSITE" id="PS50158">
    <property type="entry name" value="ZF_CCHC"/>
    <property type="match status" value="1"/>
</dbReference>
<feature type="domain" description="CCHC-type" evidence="3">
    <location>
        <begin position="699"/>
        <end position="713"/>
    </location>
</feature>
<dbReference type="InterPro" id="IPR001878">
    <property type="entry name" value="Znf_CCHC"/>
</dbReference>
<sequence>MEADALGAAADEVDSTSSPSTEELPMPVFLHRHRRGLHRTSRMVSTPLRNAQAESGSPRSWRTASGERSGERGDEGASSGEAMSQESDPWLGGDPWQRGQENYEPKYDNWSSPSSSVSGNGTSRRSSSNDSWQYIQDTSRESRHVYWADGGWSQSQWGASQEDDMGSSWSWSSSESGWSGTGPNQWGWRDDLARNWETDSERSGTSDWSSSSWKTAREDDGRAGGDWGRTSSGLQGGQERGPGVCAGDRAAAGRPTPVGLPAELGEGPQVHHGDPLRSEASSRGEHDKHDGMSPMSPAAQPAGEWNRPSGLVPSGQPSVAGGSGGAVGGSLKEGTTGKISTTYPPIFYARPGESWEQYWRTVTFWLASEGKSLPVEMRGPRLMQQLRERAGKIVQHLTVEEVTSEQGVQLIKQEMEKSPIIRLLDNKKIDKRRQKFMKLTRLANESIESFINRAEIYRRENEASPAYRVGSCFYVGHLLDSAKLTRKDLALLKAACGGDVEDETKVISAMLELAEQFEGAPHCPIGRGEPQLDNEDQYLIQKPGTSSSSTPPTSASEHTPRRRPFSRGRGGGFGRFRRGRIRDALVAILEEEDDGEGVAEELAEALGEDSMDEEEERGEQASDLNEFNDVLVAGPTSETSSTATPLAEIYAQEYKARNRVREIKKMRQYFQKEAPGGPAAARNEHVKKWVAEQQKKEPCFICHQLGHWSQECPYRRKEKPMVHSANVFELSQQEWENVGQDNELEEMSAQEEDTTGVASLRHPMRTVKRQSLNRMLRKPTSTSPPGRKTLSKMTKGRDSKTPEPDQPASSSEAQMSMAQIQAMMVRMQEMMMAQGMPREQEVEADQGHDPGQRHRGRSQEPAKTKDKVKKTPRAVRTAALTGDEAPFPSLSTQFSDDPTMNLMISLRSQTLTFKWKLLLLMLRIKHAVEVEKRRWKRNPRWIVKLHGGLAGTVMQEETSTAEQEARRMDRLDLVMGTPGYESAMDALHVVPDYEIVNDDGGQSDDEQGASGVQKALQTHSKIFDVLDAKSAQIKVWTLFEVFAGCARFSQRAMHRRNACWDVLPPQDILYGLDLLKEDELEMLKDVIRTQRPDVVTVAPPCGPWSSWQRMRKRKSALRDLRRQHLPFWDFVTWLWEFQCSTGGLVVLEQPASSDALRLPMMTRRRRVHQRVVHMCRLGMRDQVTNKPHKKPTVVQMNHAAITTEMFPQRLCECQPGEHQPIEGSVQALMDENESMRVELHQHTPDTRVWEAVPVEVEPTAEGQLRQQMAVTDGLHRYDYVSFLGASNGLSRKVRSTLAHLHVALGHISNDKLARMMSQNGAKPVVLQAIKDLDCQICKQVVAPHTTPKAAYARPMSFNVRTCADTFYVWDAKATKFAVTHVLDAFSLYQMAIATVDASAQSTVESLLRTFSIYHDMVPPSASWRMGLAERHGSVLKLLVMKIIKEKTIIGLEEVQTAVASAVASRNLQARVAGFSPAQLIFGKEMSLPGNLMEAIAGQFKFQVANPQTMDEAIHRASSIRRAATEAYQWLEASDALKKAAGSRARLPRLELLVEGSMVMFYEPPVSRRGLARRLQDQVSWVGPAVVVAVERFDGAIKRVWIRYRYKLRGLPLEHVRLATGDEIESTKVTKEALQDLMKKLQSGRVNADIAPEDEPVHLPTPADPDPRYPPMEFSDDEQPAEDKPVRVEDLHRATSVLDDIPISVAQKIKQKADQGQADRSTRRKRMRKLRLSGLRQKRDFYETAFKSTQEHLKKMKTKLEKKEAMVVVPVRDCELVEEGGESEVPNSADPCYSPFSEDTNETSPSMDSPFIEVDMFAVPNVYDDQGNPHEVSHDMYVVDMLRECPPINVDYDVLEADWRPDGERRIGIRRRNPTPCIRAKVPVAKWRTLGDVPGRLRRPLTRTEIIEVYKKAPGRAQVLDELSDYMEANLPGEMLLRLSGESDYWLHAPSQRELWRVHLQPRQYLFVPGVVPDEEHPQDAQGIPSEVPGLQGLRATQVGYLSPQASKEYLVDNINWKGWNASVHLNQLSRGVTRFVTMDPVKDHPILATWNQGRAAAEDLWRRHLKANAAYQVLVAEGQAADFIAPADGLHADQSHRLEVALDALECFQAFQTTAALAAPTAHPDHRGLTELCTAEQLLLEVHASEVLPSRFVLVNKADPKNVHPTDEDLALAKLKARLVIAGHRDQRAGDYATDAPTASLVAHIFLCFVAAQFRWRMYFADISAAFLQGDYLPEGRRVCVQSPKNYPLFVRQFLLTKVPPGARTDLFRMKKAGFGLAESPRLWYQRFSRDIMSIGGKELRLAPGVFAFYDPEGQVWAMLAVHVDDVRFIGSEEAEQKLWPQLKSLFTFGDWVHPKEDTKFCGRWERQNDDYSITLQMNEYSKKVKDPPSRSNPQSRQPLMPNEKAWIGTIIGQLSWLARQVRADLLYGCSRIQQLNGTNDPTALSELKILVERAREPHYQRVVRSSLAAEVSQAAVAMEEADFLRALMAEALEKNFSLKNWLQSVARWRQVAVMDSKTGYDLLNGTSLGEDKRLAIDVASMRQALHEDGGSRMVRWVPGEEILADDLTKLVGNQKLVTAMEDGMWALKDTEEAKRLRADAAVRKRTYRRRRASAP</sequence>
<evidence type="ECO:0000259" key="3">
    <source>
        <dbReference type="PROSITE" id="PS50158"/>
    </source>
</evidence>
<protein>
    <recommendedName>
        <fullName evidence="3">CCHC-type domain-containing protein</fullName>
    </recommendedName>
</protein>
<accession>A0ABP0SXP3</accession>
<feature type="region of interest" description="Disordered" evidence="2">
    <location>
        <begin position="1650"/>
        <end position="1682"/>
    </location>
</feature>